<proteinExistence type="predicted"/>
<dbReference type="EMBL" id="QGKY02000089">
    <property type="protein sequence ID" value="KAF2615121.1"/>
    <property type="molecule type" value="Genomic_DNA"/>
</dbReference>
<name>A0A8S9MB31_BRACR</name>
<accession>A0A8S9MB31</accession>
<feature type="compositionally biased region" description="Polar residues" evidence="1">
    <location>
        <begin position="1"/>
        <end position="13"/>
    </location>
</feature>
<sequence>MGRYSYSQPSCSSEYGGEYSTDSETEQLIRLDQEELNLKYGDTAPYSSQYPPQPEVEFGFLQVCYFGRAPKIATSFT</sequence>
<organism evidence="2">
    <name type="scientific">Brassica cretica</name>
    <name type="common">Mustard</name>
    <dbReference type="NCBI Taxonomy" id="69181"/>
    <lineage>
        <taxon>Eukaryota</taxon>
        <taxon>Viridiplantae</taxon>
        <taxon>Streptophyta</taxon>
        <taxon>Embryophyta</taxon>
        <taxon>Tracheophyta</taxon>
        <taxon>Spermatophyta</taxon>
        <taxon>Magnoliopsida</taxon>
        <taxon>eudicotyledons</taxon>
        <taxon>Gunneridae</taxon>
        <taxon>Pentapetalae</taxon>
        <taxon>rosids</taxon>
        <taxon>malvids</taxon>
        <taxon>Brassicales</taxon>
        <taxon>Brassicaceae</taxon>
        <taxon>Brassiceae</taxon>
        <taxon>Brassica</taxon>
    </lineage>
</organism>
<feature type="region of interest" description="Disordered" evidence="1">
    <location>
        <begin position="1"/>
        <end position="24"/>
    </location>
</feature>
<dbReference type="AlphaFoldDB" id="A0A8S9MB31"/>
<comment type="caution">
    <text evidence="2">The sequence shown here is derived from an EMBL/GenBank/DDBJ whole genome shotgun (WGS) entry which is preliminary data.</text>
</comment>
<gene>
    <name evidence="2" type="ORF">F2Q70_00009566</name>
</gene>
<evidence type="ECO:0000313" key="2">
    <source>
        <dbReference type="EMBL" id="KAF2615121.1"/>
    </source>
</evidence>
<reference evidence="2" key="1">
    <citation type="submission" date="2019-12" db="EMBL/GenBank/DDBJ databases">
        <title>Genome sequencing and annotation of Brassica cretica.</title>
        <authorList>
            <person name="Studholme D.J."/>
            <person name="Sarris P.F."/>
        </authorList>
    </citation>
    <scope>NUCLEOTIDE SEQUENCE</scope>
    <source>
        <strain evidence="2">PFS-102/07</strain>
        <tissue evidence="2">Leaf</tissue>
    </source>
</reference>
<protein>
    <submittedName>
        <fullName evidence="2">Uncharacterized protein</fullName>
    </submittedName>
</protein>
<evidence type="ECO:0000256" key="1">
    <source>
        <dbReference type="SAM" id="MobiDB-lite"/>
    </source>
</evidence>